<evidence type="ECO:0000313" key="1">
    <source>
        <dbReference type="EMBL" id="KAK3859088.1"/>
    </source>
</evidence>
<sequence>MTSEAGRCVGQVKQTELEALEACKWLRAAGFPQYAQMYEELQFPLDLVCVGGTIPSRPRTLCRHSSGDIRALNRCARIRLDSARKNKGDESDDDECALSGNWQFRDTPTLVQSGT</sequence>
<dbReference type="InterPro" id="IPR013761">
    <property type="entry name" value="SAM/pointed_sf"/>
</dbReference>
<dbReference type="GO" id="GO:0035023">
    <property type="term" value="P:regulation of Rho protein signal transduction"/>
    <property type="evidence" value="ECO:0007669"/>
    <property type="project" value="TreeGrafter"/>
</dbReference>
<accession>A0AAE1BXZ2</accession>
<dbReference type="Gene3D" id="1.10.287.2070">
    <property type="match status" value="1"/>
</dbReference>
<organism evidence="1 2">
    <name type="scientific">Petrolisthes cinctipes</name>
    <name type="common">Flat porcelain crab</name>
    <dbReference type="NCBI Taxonomy" id="88211"/>
    <lineage>
        <taxon>Eukaryota</taxon>
        <taxon>Metazoa</taxon>
        <taxon>Ecdysozoa</taxon>
        <taxon>Arthropoda</taxon>
        <taxon>Crustacea</taxon>
        <taxon>Multicrustacea</taxon>
        <taxon>Malacostraca</taxon>
        <taxon>Eumalacostraca</taxon>
        <taxon>Eucarida</taxon>
        <taxon>Decapoda</taxon>
        <taxon>Pleocyemata</taxon>
        <taxon>Anomura</taxon>
        <taxon>Galatheoidea</taxon>
        <taxon>Porcellanidae</taxon>
        <taxon>Petrolisthes</taxon>
    </lineage>
</organism>
<dbReference type="PANTHER" id="PTHR12659">
    <property type="entry name" value="RHO-TYPE GTPASE ACTIVATING PROTEIN"/>
    <property type="match status" value="1"/>
</dbReference>
<dbReference type="EMBL" id="JAWQEG010005121">
    <property type="protein sequence ID" value="KAK3859088.1"/>
    <property type="molecule type" value="Genomic_DNA"/>
</dbReference>
<dbReference type="GO" id="GO:0030036">
    <property type="term" value="P:actin cytoskeleton organization"/>
    <property type="evidence" value="ECO:0007669"/>
    <property type="project" value="TreeGrafter"/>
</dbReference>
<dbReference type="GO" id="GO:0005096">
    <property type="term" value="F:GTPase activator activity"/>
    <property type="evidence" value="ECO:0007669"/>
    <property type="project" value="TreeGrafter"/>
</dbReference>
<dbReference type="PANTHER" id="PTHR12659:SF7">
    <property type="entry name" value="CROSSVEINLESS C, ISOFORM C"/>
    <property type="match status" value="1"/>
</dbReference>
<reference evidence="1" key="1">
    <citation type="submission" date="2023-10" db="EMBL/GenBank/DDBJ databases">
        <title>Genome assemblies of two species of porcelain crab, Petrolisthes cinctipes and Petrolisthes manimaculis (Anomura: Porcellanidae).</title>
        <authorList>
            <person name="Angst P."/>
        </authorList>
    </citation>
    <scope>NUCLEOTIDE SEQUENCE</scope>
    <source>
        <strain evidence="1">PB745_01</strain>
        <tissue evidence="1">Gill</tissue>
    </source>
</reference>
<evidence type="ECO:0000313" key="2">
    <source>
        <dbReference type="Proteomes" id="UP001286313"/>
    </source>
</evidence>
<gene>
    <name evidence="1" type="ORF">Pcinc_034762</name>
</gene>
<dbReference type="AlphaFoldDB" id="A0AAE1BXZ2"/>
<dbReference type="SUPFAM" id="SSF47769">
    <property type="entry name" value="SAM/Pointed domain"/>
    <property type="match status" value="1"/>
</dbReference>
<dbReference type="Proteomes" id="UP001286313">
    <property type="component" value="Unassembled WGS sequence"/>
</dbReference>
<comment type="caution">
    <text evidence="1">The sequence shown here is derived from an EMBL/GenBank/DDBJ whole genome shotgun (WGS) entry which is preliminary data.</text>
</comment>
<evidence type="ECO:0008006" key="3">
    <source>
        <dbReference type="Google" id="ProtNLM"/>
    </source>
</evidence>
<proteinExistence type="predicted"/>
<name>A0AAE1BXZ2_PETCI</name>
<protein>
    <recommendedName>
        <fullName evidence="3">SAM domain-containing protein</fullName>
    </recommendedName>
</protein>
<keyword evidence="2" id="KW-1185">Reference proteome</keyword>